<evidence type="ECO:0000313" key="2">
    <source>
        <dbReference type="EMBL" id="KAF5865147.1"/>
    </source>
</evidence>
<keyword evidence="3" id="KW-1185">Reference proteome</keyword>
<name>A0A8H6AB42_PETAA</name>
<protein>
    <submittedName>
        <fullName evidence="2">Uncharacterized protein</fullName>
    </submittedName>
</protein>
<dbReference type="EMBL" id="SPNV01000023">
    <property type="protein sequence ID" value="KAF5865147.1"/>
    <property type="molecule type" value="Genomic_DNA"/>
</dbReference>
<feature type="region of interest" description="Disordered" evidence="1">
    <location>
        <begin position="1"/>
        <end position="48"/>
    </location>
</feature>
<feature type="compositionally biased region" description="Polar residues" evidence="1">
    <location>
        <begin position="1"/>
        <end position="12"/>
    </location>
</feature>
<organism evidence="2 3">
    <name type="scientific">Petromyces alliaceus</name>
    <name type="common">Aspergillus alliaceus</name>
    <dbReference type="NCBI Taxonomy" id="209559"/>
    <lineage>
        <taxon>Eukaryota</taxon>
        <taxon>Fungi</taxon>
        <taxon>Dikarya</taxon>
        <taxon>Ascomycota</taxon>
        <taxon>Pezizomycotina</taxon>
        <taxon>Eurotiomycetes</taxon>
        <taxon>Eurotiomycetidae</taxon>
        <taxon>Eurotiales</taxon>
        <taxon>Aspergillaceae</taxon>
        <taxon>Aspergillus</taxon>
        <taxon>Aspergillus subgen. Circumdati</taxon>
    </lineage>
</organism>
<dbReference type="AlphaFoldDB" id="A0A8H6AB42"/>
<accession>A0A8H6AB42</accession>
<comment type="caution">
    <text evidence="2">The sequence shown here is derived from an EMBL/GenBank/DDBJ whole genome shotgun (WGS) entry which is preliminary data.</text>
</comment>
<proteinExistence type="predicted"/>
<evidence type="ECO:0000313" key="3">
    <source>
        <dbReference type="Proteomes" id="UP000541154"/>
    </source>
</evidence>
<sequence length="99" mass="11143">MQGGTKQTSTVPGDQYDSHPDHSPKPLKAAQPSILKPQQSLKGNSDEKNIYDSLCIRTGRRIYDLFSSGHNNNRRLRREVPSLDGCELSNSFARESRTR</sequence>
<reference evidence="2 3" key="1">
    <citation type="submission" date="2019-04" db="EMBL/GenBank/DDBJ databases">
        <title>Aspergillus burnettii sp. nov., novel species from soil in southeast Queensland.</title>
        <authorList>
            <person name="Gilchrist C.L.M."/>
            <person name="Pitt J.I."/>
            <person name="Lange L."/>
            <person name="Lacey H.J."/>
            <person name="Vuong D."/>
            <person name="Midgley D.J."/>
            <person name="Greenfield P."/>
            <person name="Bradbury M."/>
            <person name="Lacey E."/>
            <person name="Busk P.K."/>
            <person name="Pilgaard B."/>
            <person name="Chooi Y.H."/>
            <person name="Piggott A.M."/>
        </authorList>
    </citation>
    <scope>NUCLEOTIDE SEQUENCE [LARGE SCALE GENOMIC DNA]</scope>
    <source>
        <strain evidence="2 3">FRR 5400</strain>
    </source>
</reference>
<gene>
    <name evidence="2" type="ORF">ETB97_005051</name>
</gene>
<evidence type="ECO:0000256" key="1">
    <source>
        <dbReference type="SAM" id="MobiDB-lite"/>
    </source>
</evidence>
<dbReference type="Proteomes" id="UP000541154">
    <property type="component" value="Unassembled WGS sequence"/>
</dbReference>